<evidence type="ECO:0000256" key="3">
    <source>
        <dbReference type="ARBA" id="ARBA00022617"/>
    </source>
</evidence>
<dbReference type="PRINTS" id="PR00463">
    <property type="entry name" value="EP450I"/>
</dbReference>
<dbReference type="PRINTS" id="PR00385">
    <property type="entry name" value="P450"/>
</dbReference>
<evidence type="ECO:0000256" key="2">
    <source>
        <dbReference type="ARBA" id="ARBA00010617"/>
    </source>
</evidence>
<dbReference type="PANTHER" id="PTHR24305:SF230">
    <property type="entry name" value="P450, PUTATIVE (EUROFUNG)-RELATED"/>
    <property type="match status" value="1"/>
</dbReference>
<dbReference type="InterPro" id="IPR050121">
    <property type="entry name" value="Cytochrome_P450_monoxygenase"/>
</dbReference>
<dbReference type="Gene3D" id="1.10.630.10">
    <property type="entry name" value="Cytochrome P450"/>
    <property type="match status" value="1"/>
</dbReference>
<comment type="cofactor">
    <cofactor evidence="1 8">
        <name>heme</name>
        <dbReference type="ChEBI" id="CHEBI:30413"/>
    </cofactor>
</comment>
<evidence type="ECO:0000256" key="7">
    <source>
        <dbReference type="ARBA" id="ARBA00023033"/>
    </source>
</evidence>
<dbReference type="PANTHER" id="PTHR24305">
    <property type="entry name" value="CYTOCHROME P450"/>
    <property type="match status" value="1"/>
</dbReference>
<dbReference type="GO" id="GO:0020037">
    <property type="term" value="F:heme binding"/>
    <property type="evidence" value="ECO:0007669"/>
    <property type="project" value="InterPro"/>
</dbReference>
<evidence type="ECO:0000256" key="9">
    <source>
        <dbReference type="RuleBase" id="RU000461"/>
    </source>
</evidence>
<keyword evidence="6 8" id="KW-0408">Iron</keyword>
<gene>
    <name evidence="10" type="ORF">BU23DRAFT_592392</name>
</gene>
<keyword evidence="4 8" id="KW-0479">Metal-binding</keyword>
<proteinExistence type="inferred from homology"/>
<dbReference type="CDD" id="cd11058">
    <property type="entry name" value="CYP60B-like"/>
    <property type="match status" value="1"/>
</dbReference>
<protein>
    <submittedName>
        <fullName evidence="10">Cytochrome P450 ClCP1</fullName>
    </submittedName>
</protein>
<keyword evidence="11" id="KW-1185">Reference proteome</keyword>
<dbReference type="GO" id="GO:0016705">
    <property type="term" value="F:oxidoreductase activity, acting on paired donors, with incorporation or reduction of molecular oxygen"/>
    <property type="evidence" value="ECO:0007669"/>
    <property type="project" value="InterPro"/>
</dbReference>
<dbReference type="Proteomes" id="UP000800036">
    <property type="component" value="Unassembled WGS sequence"/>
</dbReference>
<dbReference type="InterPro" id="IPR017972">
    <property type="entry name" value="Cyt_P450_CS"/>
</dbReference>
<keyword evidence="5 9" id="KW-0560">Oxidoreductase</keyword>
<evidence type="ECO:0000256" key="1">
    <source>
        <dbReference type="ARBA" id="ARBA00001971"/>
    </source>
</evidence>
<dbReference type="InterPro" id="IPR036396">
    <property type="entry name" value="Cyt_P450_sf"/>
</dbReference>
<dbReference type="EMBL" id="ML976726">
    <property type="protein sequence ID" value="KAF1967976.1"/>
    <property type="molecule type" value="Genomic_DNA"/>
</dbReference>
<dbReference type="InterPro" id="IPR001128">
    <property type="entry name" value="Cyt_P450"/>
</dbReference>
<evidence type="ECO:0000256" key="6">
    <source>
        <dbReference type="ARBA" id="ARBA00023004"/>
    </source>
</evidence>
<dbReference type="PROSITE" id="PS00086">
    <property type="entry name" value="CYTOCHROME_P450"/>
    <property type="match status" value="1"/>
</dbReference>
<keyword evidence="3 8" id="KW-0349">Heme</keyword>
<dbReference type="SUPFAM" id="SSF48264">
    <property type="entry name" value="Cytochrome P450"/>
    <property type="match status" value="1"/>
</dbReference>
<accession>A0A6A5UYN4</accession>
<evidence type="ECO:0000256" key="4">
    <source>
        <dbReference type="ARBA" id="ARBA00022723"/>
    </source>
</evidence>
<keyword evidence="7 9" id="KW-0503">Monooxygenase</keyword>
<sequence>MLTLCSYNLFLHPLSSYPGPFLWRALRLPYVIRALQSHLAYDMLELHKRYRPIGGTYDHEMPRWKTYYKVQPNQKGMIFTTPPAEYSQMRRALSYGFSERGIRDMESRMIGTLDKFLGRLIEFCNDRDGVLPDRPAQGSSKLGSAVINIAKWCNFMTFDLIGELTFGESYECLKTGIYHPWVKPVVELTRYSGIFSNLGFYPKFQGALLKVFGSLTCRRMDFHQKHTRAALERRAVKVDRMDLLSESIKQTQASEDPGAWDKLVMNSSALVIAGSETTATTLTAAIYLLLSNPEAYREVVAEIRSAFTSEDDITMAGVNKLDYMLVCLNETMRMLPAVPVGIPRMVPKGGRVLNDRYVTAGTIVTIWHWALYHNENFFRAPFEFHPERFLGTEKFASDARHLLQPFHVGRRACIGRSLAYVEMRLTLARLLFRLDVELTDQSLKWAEQLRPYNLWFKASLYVRIKVRRRDGDDAGAYDLQC</sequence>
<feature type="binding site" description="axial binding residue" evidence="8">
    <location>
        <position position="413"/>
    </location>
    <ligand>
        <name>heme</name>
        <dbReference type="ChEBI" id="CHEBI:30413"/>
    </ligand>
    <ligandPart>
        <name>Fe</name>
        <dbReference type="ChEBI" id="CHEBI:18248"/>
    </ligandPart>
</feature>
<name>A0A6A5UYN4_9PLEO</name>
<dbReference type="GO" id="GO:0005506">
    <property type="term" value="F:iron ion binding"/>
    <property type="evidence" value="ECO:0007669"/>
    <property type="project" value="InterPro"/>
</dbReference>
<evidence type="ECO:0000256" key="5">
    <source>
        <dbReference type="ARBA" id="ARBA00023002"/>
    </source>
</evidence>
<comment type="similarity">
    <text evidence="2 9">Belongs to the cytochrome P450 family.</text>
</comment>
<organism evidence="10 11">
    <name type="scientific">Bimuria novae-zelandiae CBS 107.79</name>
    <dbReference type="NCBI Taxonomy" id="1447943"/>
    <lineage>
        <taxon>Eukaryota</taxon>
        <taxon>Fungi</taxon>
        <taxon>Dikarya</taxon>
        <taxon>Ascomycota</taxon>
        <taxon>Pezizomycotina</taxon>
        <taxon>Dothideomycetes</taxon>
        <taxon>Pleosporomycetidae</taxon>
        <taxon>Pleosporales</taxon>
        <taxon>Massarineae</taxon>
        <taxon>Didymosphaeriaceae</taxon>
        <taxon>Bimuria</taxon>
    </lineage>
</organism>
<evidence type="ECO:0000256" key="8">
    <source>
        <dbReference type="PIRSR" id="PIRSR602401-1"/>
    </source>
</evidence>
<reference evidence="10" key="1">
    <citation type="journal article" date="2020" name="Stud. Mycol.">
        <title>101 Dothideomycetes genomes: a test case for predicting lifestyles and emergence of pathogens.</title>
        <authorList>
            <person name="Haridas S."/>
            <person name="Albert R."/>
            <person name="Binder M."/>
            <person name="Bloem J."/>
            <person name="Labutti K."/>
            <person name="Salamov A."/>
            <person name="Andreopoulos B."/>
            <person name="Baker S."/>
            <person name="Barry K."/>
            <person name="Bills G."/>
            <person name="Bluhm B."/>
            <person name="Cannon C."/>
            <person name="Castanera R."/>
            <person name="Culley D."/>
            <person name="Daum C."/>
            <person name="Ezra D."/>
            <person name="Gonzalez J."/>
            <person name="Henrissat B."/>
            <person name="Kuo A."/>
            <person name="Liang C."/>
            <person name="Lipzen A."/>
            <person name="Lutzoni F."/>
            <person name="Magnuson J."/>
            <person name="Mondo S."/>
            <person name="Nolan M."/>
            <person name="Ohm R."/>
            <person name="Pangilinan J."/>
            <person name="Park H.-J."/>
            <person name="Ramirez L."/>
            <person name="Alfaro M."/>
            <person name="Sun H."/>
            <person name="Tritt A."/>
            <person name="Yoshinaga Y."/>
            <person name="Zwiers L.-H."/>
            <person name="Turgeon B."/>
            <person name="Goodwin S."/>
            <person name="Spatafora J."/>
            <person name="Crous P."/>
            <person name="Grigoriev I."/>
        </authorList>
    </citation>
    <scope>NUCLEOTIDE SEQUENCE</scope>
    <source>
        <strain evidence="10">CBS 107.79</strain>
    </source>
</reference>
<dbReference type="InterPro" id="IPR002401">
    <property type="entry name" value="Cyt_P450_E_grp-I"/>
</dbReference>
<dbReference type="Pfam" id="PF00067">
    <property type="entry name" value="p450"/>
    <property type="match status" value="1"/>
</dbReference>
<dbReference type="GO" id="GO:0004497">
    <property type="term" value="F:monooxygenase activity"/>
    <property type="evidence" value="ECO:0007669"/>
    <property type="project" value="UniProtKB-KW"/>
</dbReference>
<dbReference type="AlphaFoldDB" id="A0A6A5UYN4"/>
<evidence type="ECO:0000313" key="11">
    <source>
        <dbReference type="Proteomes" id="UP000800036"/>
    </source>
</evidence>
<evidence type="ECO:0000313" key="10">
    <source>
        <dbReference type="EMBL" id="KAF1967976.1"/>
    </source>
</evidence>
<dbReference type="OrthoDB" id="1470350at2759"/>